<organism evidence="5 6">
    <name type="scientific">Candidatus Mediterraneibacter gallistercoris</name>
    <dbReference type="NCBI Taxonomy" id="2838671"/>
    <lineage>
        <taxon>Bacteria</taxon>
        <taxon>Bacillati</taxon>
        <taxon>Bacillota</taxon>
        <taxon>Clostridia</taxon>
        <taxon>Lachnospirales</taxon>
        <taxon>Lachnospiraceae</taxon>
        <taxon>Mediterraneibacter</taxon>
    </lineage>
</organism>
<dbReference type="GO" id="GO:0004140">
    <property type="term" value="F:dephospho-CoA kinase activity"/>
    <property type="evidence" value="ECO:0007669"/>
    <property type="project" value="UniProtKB-UniRule"/>
</dbReference>
<gene>
    <name evidence="3 5" type="primary">coaE</name>
    <name evidence="5" type="ORF">H9756_05570</name>
</gene>
<sequence length="194" mass="21558">MKVIGITGGVGSGKSRVLAYLEEAYGAVICQMDETARSLQKKGTRCFERIVEVFGHEILDAQGELDRAALGSIVFASEEKLAQLNGIVHPEVIRHVAKDIQSKEAQGRSLYVVEAALLPDVGKELCDELWYIYADESARRERLKASRGYTDEKISQMIASQPQEERFRSTCSVVIDNSGSFEDTMKQIGDRLKL</sequence>
<dbReference type="EC" id="2.7.1.24" evidence="3 4"/>
<evidence type="ECO:0000256" key="3">
    <source>
        <dbReference type="HAMAP-Rule" id="MF_00376"/>
    </source>
</evidence>
<comment type="catalytic activity">
    <reaction evidence="3">
        <text>3'-dephospho-CoA + ATP = ADP + CoA + H(+)</text>
        <dbReference type="Rhea" id="RHEA:18245"/>
        <dbReference type="ChEBI" id="CHEBI:15378"/>
        <dbReference type="ChEBI" id="CHEBI:30616"/>
        <dbReference type="ChEBI" id="CHEBI:57287"/>
        <dbReference type="ChEBI" id="CHEBI:57328"/>
        <dbReference type="ChEBI" id="CHEBI:456216"/>
        <dbReference type="EC" id="2.7.1.24"/>
    </reaction>
</comment>
<dbReference type="Pfam" id="PF01121">
    <property type="entry name" value="CoaE"/>
    <property type="match status" value="1"/>
</dbReference>
<reference evidence="5" key="2">
    <citation type="submission" date="2021-04" db="EMBL/GenBank/DDBJ databases">
        <authorList>
            <person name="Gilroy R."/>
        </authorList>
    </citation>
    <scope>NUCLEOTIDE SEQUENCE</scope>
    <source>
        <strain evidence="5">CHK165-2605</strain>
    </source>
</reference>
<dbReference type="InterPro" id="IPR027417">
    <property type="entry name" value="P-loop_NTPase"/>
</dbReference>
<evidence type="ECO:0000256" key="4">
    <source>
        <dbReference type="NCBIfam" id="TIGR00152"/>
    </source>
</evidence>
<dbReference type="CDD" id="cd02022">
    <property type="entry name" value="DPCK"/>
    <property type="match status" value="1"/>
</dbReference>
<dbReference type="AlphaFoldDB" id="A0A9D2T2H3"/>
<comment type="function">
    <text evidence="3">Catalyzes the phosphorylation of the 3'-hydroxyl group of dephosphocoenzyme A to form coenzyme A.</text>
</comment>
<keyword evidence="3" id="KW-0173">Coenzyme A biosynthesis</keyword>
<keyword evidence="3 5" id="KW-0418">Kinase</keyword>
<dbReference type="SUPFAM" id="SSF52540">
    <property type="entry name" value="P-loop containing nucleoside triphosphate hydrolases"/>
    <property type="match status" value="1"/>
</dbReference>
<evidence type="ECO:0000256" key="1">
    <source>
        <dbReference type="ARBA" id="ARBA00022741"/>
    </source>
</evidence>
<comment type="subcellular location">
    <subcellularLocation>
        <location evidence="3">Cytoplasm</location>
    </subcellularLocation>
</comment>
<dbReference type="GO" id="GO:0005737">
    <property type="term" value="C:cytoplasm"/>
    <property type="evidence" value="ECO:0007669"/>
    <property type="project" value="UniProtKB-SubCell"/>
</dbReference>
<reference evidence="5" key="1">
    <citation type="journal article" date="2021" name="PeerJ">
        <title>Extensive microbial diversity within the chicken gut microbiome revealed by metagenomics and culture.</title>
        <authorList>
            <person name="Gilroy R."/>
            <person name="Ravi A."/>
            <person name="Getino M."/>
            <person name="Pursley I."/>
            <person name="Horton D.L."/>
            <person name="Alikhan N.F."/>
            <person name="Baker D."/>
            <person name="Gharbi K."/>
            <person name="Hall N."/>
            <person name="Watson M."/>
            <person name="Adriaenssens E.M."/>
            <person name="Foster-Nyarko E."/>
            <person name="Jarju S."/>
            <person name="Secka A."/>
            <person name="Antonio M."/>
            <person name="Oren A."/>
            <person name="Chaudhuri R.R."/>
            <person name="La Ragione R."/>
            <person name="Hildebrand F."/>
            <person name="Pallen M.J."/>
        </authorList>
    </citation>
    <scope>NUCLEOTIDE SEQUENCE</scope>
    <source>
        <strain evidence="5">CHK165-2605</strain>
    </source>
</reference>
<dbReference type="PANTHER" id="PTHR10695">
    <property type="entry name" value="DEPHOSPHO-COA KINASE-RELATED"/>
    <property type="match status" value="1"/>
</dbReference>
<dbReference type="EMBL" id="DWWI01000117">
    <property type="protein sequence ID" value="HJC43139.1"/>
    <property type="molecule type" value="Genomic_DNA"/>
</dbReference>
<dbReference type="Gene3D" id="3.40.50.300">
    <property type="entry name" value="P-loop containing nucleotide triphosphate hydrolases"/>
    <property type="match status" value="1"/>
</dbReference>
<comment type="pathway">
    <text evidence="3">Cofactor biosynthesis; coenzyme A biosynthesis; CoA from (R)-pantothenate: step 5/5.</text>
</comment>
<name>A0A9D2T2H3_9FIRM</name>
<keyword evidence="2 3" id="KW-0067">ATP-binding</keyword>
<comment type="caution">
    <text evidence="5">The sequence shown here is derived from an EMBL/GenBank/DDBJ whole genome shotgun (WGS) entry which is preliminary data.</text>
</comment>
<evidence type="ECO:0000256" key="2">
    <source>
        <dbReference type="ARBA" id="ARBA00022840"/>
    </source>
</evidence>
<comment type="similarity">
    <text evidence="3">Belongs to the CoaE family.</text>
</comment>
<protein>
    <recommendedName>
        <fullName evidence="3 4">Dephospho-CoA kinase</fullName>
        <ecNumber evidence="3 4">2.7.1.24</ecNumber>
    </recommendedName>
    <alternativeName>
        <fullName evidence="3">Dephosphocoenzyme A kinase</fullName>
    </alternativeName>
</protein>
<dbReference type="GO" id="GO:0005524">
    <property type="term" value="F:ATP binding"/>
    <property type="evidence" value="ECO:0007669"/>
    <property type="project" value="UniProtKB-UniRule"/>
</dbReference>
<dbReference type="Proteomes" id="UP000823895">
    <property type="component" value="Unassembled WGS sequence"/>
</dbReference>
<dbReference type="GO" id="GO:0015937">
    <property type="term" value="P:coenzyme A biosynthetic process"/>
    <property type="evidence" value="ECO:0007669"/>
    <property type="project" value="UniProtKB-UniRule"/>
</dbReference>
<evidence type="ECO:0000313" key="6">
    <source>
        <dbReference type="Proteomes" id="UP000823895"/>
    </source>
</evidence>
<dbReference type="InterPro" id="IPR001977">
    <property type="entry name" value="Depp_CoAkinase"/>
</dbReference>
<evidence type="ECO:0000313" key="5">
    <source>
        <dbReference type="EMBL" id="HJC43139.1"/>
    </source>
</evidence>
<keyword evidence="1 3" id="KW-0547">Nucleotide-binding</keyword>
<keyword evidence="3 5" id="KW-0808">Transferase</keyword>
<feature type="binding site" evidence="3">
    <location>
        <begin position="11"/>
        <end position="16"/>
    </location>
    <ligand>
        <name>ATP</name>
        <dbReference type="ChEBI" id="CHEBI:30616"/>
    </ligand>
</feature>
<dbReference type="NCBIfam" id="TIGR00152">
    <property type="entry name" value="dephospho-CoA kinase"/>
    <property type="match status" value="1"/>
</dbReference>
<dbReference type="HAMAP" id="MF_00376">
    <property type="entry name" value="Dephospho_CoA_kinase"/>
    <property type="match status" value="1"/>
</dbReference>
<dbReference type="PROSITE" id="PS51219">
    <property type="entry name" value="DPCK"/>
    <property type="match status" value="1"/>
</dbReference>
<proteinExistence type="inferred from homology"/>
<accession>A0A9D2T2H3</accession>
<keyword evidence="3" id="KW-0963">Cytoplasm</keyword>
<dbReference type="PANTHER" id="PTHR10695:SF46">
    <property type="entry name" value="BIFUNCTIONAL COENZYME A SYNTHASE-RELATED"/>
    <property type="match status" value="1"/>
</dbReference>